<gene>
    <name evidence="2" type="ORF">EGYM00392_LOCUS2613</name>
</gene>
<protein>
    <submittedName>
        <fullName evidence="2">Uncharacterized protein</fullName>
    </submittedName>
</protein>
<sequence>MHDWTRMPTHSSNPIASIGGPGLAQVQSENGSNSHDEFMLLASQLSFTEWEHGMAHTCEKPFRRLSRHIPFTSSISPKMNQCPCPKQAFYHPPTPTSCVQAPATSTAVPSTPVVGTGVPSPPEQGP</sequence>
<name>A0A7S1HUW2_9EUGL</name>
<feature type="compositionally biased region" description="Low complexity" evidence="1">
    <location>
        <begin position="101"/>
        <end position="118"/>
    </location>
</feature>
<reference evidence="2" key="1">
    <citation type="submission" date="2021-01" db="EMBL/GenBank/DDBJ databases">
        <authorList>
            <person name="Corre E."/>
            <person name="Pelletier E."/>
            <person name="Niang G."/>
            <person name="Scheremetjew M."/>
            <person name="Finn R."/>
            <person name="Kale V."/>
            <person name="Holt S."/>
            <person name="Cochrane G."/>
            <person name="Meng A."/>
            <person name="Brown T."/>
            <person name="Cohen L."/>
        </authorList>
    </citation>
    <scope>NUCLEOTIDE SEQUENCE</scope>
    <source>
        <strain evidence="2">NIES-381</strain>
    </source>
</reference>
<dbReference type="EMBL" id="HBGA01007297">
    <property type="protein sequence ID" value="CAD8991570.1"/>
    <property type="molecule type" value="Transcribed_RNA"/>
</dbReference>
<dbReference type="AlphaFoldDB" id="A0A7S1HUW2"/>
<organism evidence="2">
    <name type="scientific">Eutreptiella gymnastica</name>
    <dbReference type="NCBI Taxonomy" id="73025"/>
    <lineage>
        <taxon>Eukaryota</taxon>
        <taxon>Discoba</taxon>
        <taxon>Euglenozoa</taxon>
        <taxon>Euglenida</taxon>
        <taxon>Spirocuta</taxon>
        <taxon>Euglenophyceae</taxon>
        <taxon>Eutreptiales</taxon>
        <taxon>Eutreptiaceae</taxon>
        <taxon>Eutreptiella</taxon>
    </lineage>
</organism>
<evidence type="ECO:0000256" key="1">
    <source>
        <dbReference type="SAM" id="MobiDB-lite"/>
    </source>
</evidence>
<feature type="region of interest" description="Disordered" evidence="1">
    <location>
        <begin position="93"/>
        <end position="126"/>
    </location>
</feature>
<feature type="region of interest" description="Disordered" evidence="1">
    <location>
        <begin position="1"/>
        <end position="32"/>
    </location>
</feature>
<proteinExistence type="predicted"/>
<accession>A0A7S1HUW2</accession>
<evidence type="ECO:0000313" key="2">
    <source>
        <dbReference type="EMBL" id="CAD8991570.1"/>
    </source>
</evidence>